<feature type="binding site" evidence="9 13">
    <location>
        <position position="63"/>
    </location>
    <ligand>
        <name>Mn(2+)</name>
        <dbReference type="ChEBI" id="CHEBI:29035"/>
        <label>2</label>
    </ligand>
</feature>
<feature type="binding site" evidence="9 13">
    <location>
        <position position="467"/>
    </location>
    <ligand>
        <name>Mn(2+)</name>
        <dbReference type="ChEBI" id="CHEBI:29035"/>
        <label>1</label>
    </ligand>
</feature>
<protein>
    <recommendedName>
        <fullName evidence="9 10">2,3-bisphosphoglycerate-independent phosphoglycerate mutase</fullName>
        <shortName evidence="9">BPG-independent PGAM</shortName>
        <shortName evidence="9">Phosphoglyceromutase</shortName>
        <shortName evidence="9">iPGM</shortName>
        <ecNumber evidence="9 10">5.4.2.12</ecNumber>
    </recommendedName>
</protein>
<feature type="binding site" evidence="9 13">
    <location>
        <position position="411"/>
    </location>
    <ligand>
        <name>Mn(2+)</name>
        <dbReference type="ChEBI" id="CHEBI:29035"/>
        <label>1</label>
    </ligand>
</feature>
<keyword evidence="5 9" id="KW-0479">Metal-binding</keyword>
<dbReference type="PIRSF" id="PIRSF001492">
    <property type="entry name" value="IPGAM"/>
    <property type="match status" value="1"/>
</dbReference>
<evidence type="ECO:0000256" key="12">
    <source>
        <dbReference type="PIRSR" id="PIRSR001492-2"/>
    </source>
</evidence>
<evidence type="ECO:0000256" key="6">
    <source>
        <dbReference type="ARBA" id="ARBA00023152"/>
    </source>
</evidence>
<feature type="binding site" evidence="9 12">
    <location>
        <position position="340"/>
    </location>
    <ligand>
        <name>substrate</name>
    </ligand>
</feature>
<feature type="binding site" evidence="9 13">
    <location>
        <position position="448"/>
    </location>
    <ligand>
        <name>Mn(2+)</name>
        <dbReference type="ChEBI" id="CHEBI:29035"/>
        <label>2</label>
    </ligand>
</feature>
<comment type="function">
    <text evidence="2 9">Catalyzes the interconversion of 2-phosphoglycerate and 3-phosphoglycerate.</text>
</comment>
<dbReference type="Gene3D" id="3.40.720.10">
    <property type="entry name" value="Alkaline Phosphatase, subunit A"/>
    <property type="match status" value="1"/>
</dbReference>
<dbReference type="FunFam" id="3.40.1450.10:FF:000002">
    <property type="entry name" value="2,3-bisphosphoglycerate-independent phosphoglycerate mutase"/>
    <property type="match status" value="1"/>
</dbReference>
<dbReference type="InterPro" id="IPR006124">
    <property type="entry name" value="Metalloenzyme"/>
</dbReference>
<accession>A0A4R5Q7L8</accession>
<dbReference type="Proteomes" id="UP000295096">
    <property type="component" value="Unassembled WGS sequence"/>
</dbReference>
<evidence type="ECO:0000259" key="15">
    <source>
        <dbReference type="Pfam" id="PF06415"/>
    </source>
</evidence>
<feature type="binding site" evidence="9 12">
    <location>
        <begin position="264"/>
        <end position="267"/>
    </location>
    <ligand>
        <name>substrate</name>
    </ligand>
</feature>
<evidence type="ECO:0000256" key="9">
    <source>
        <dbReference type="HAMAP-Rule" id="MF_01038"/>
    </source>
</evidence>
<dbReference type="SUPFAM" id="SSF64158">
    <property type="entry name" value="2,3-Bisphosphoglycerate-independent phosphoglycerate mutase, substrate-binding domain"/>
    <property type="match status" value="1"/>
</dbReference>
<feature type="binding site" evidence="9 12">
    <location>
        <position position="193"/>
    </location>
    <ligand>
        <name>substrate</name>
    </ligand>
</feature>
<dbReference type="PANTHER" id="PTHR31637">
    <property type="entry name" value="2,3-BISPHOSPHOGLYCERATE-INDEPENDENT PHOSPHOGLYCERATE MUTASE"/>
    <property type="match status" value="1"/>
</dbReference>
<dbReference type="UniPathway" id="UPA00109">
    <property type="reaction ID" value="UER00186"/>
</dbReference>
<keyword evidence="6 9" id="KW-0324">Glycolysis</keyword>
<dbReference type="InterPro" id="IPR017850">
    <property type="entry name" value="Alkaline_phosphatase_core_sf"/>
</dbReference>
<dbReference type="InterPro" id="IPR036646">
    <property type="entry name" value="PGAM_B_sf"/>
</dbReference>
<comment type="pathway">
    <text evidence="3 9">Carbohydrate degradation; glycolysis; pyruvate from D-glyceraldehyde 3-phosphate: step 3/5.</text>
</comment>
<feature type="binding site" evidence="9 12">
    <location>
        <begin position="153"/>
        <end position="154"/>
    </location>
    <ligand>
        <name>substrate</name>
    </ligand>
</feature>
<evidence type="ECO:0000259" key="14">
    <source>
        <dbReference type="Pfam" id="PF01676"/>
    </source>
</evidence>
<dbReference type="EC" id="5.4.2.12" evidence="9 10"/>
<feature type="binding site" evidence="9 13">
    <location>
        <position position="13"/>
    </location>
    <ligand>
        <name>Mn(2+)</name>
        <dbReference type="ChEBI" id="CHEBI:29035"/>
        <label>2</label>
    </ligand>
</feature>
<feature type="domain" description="BPG-independent PGAM N-terminal" evidence="15">
    <location>
        <begin position="83"/>
        <end position="301"/>
    </location>
</feature>
<evidence type="ECO:0000256" key="4">
    <source>
        <dbReference type="ARBA" id="ARBA00008819"/>
    </source>
</evidence>
<evidence type="ECO:0000256" key="3">
    <source>
        <dbReference type="ARBA" id="ARBA00004798"/>
    </source>
</evidence>
<dbReference type="GO" id="GO:0030145">
    <property type="term" value="F:manganese ion binding"/>
    <property type="evidence" value="ECO:0007669"/>
    <property type="project" value="UniProtKB-UniRule"/>
</dbReference>
<dbReference type="AlphaFoldDB" id="A0A4R5Q7L8"/>
<feature type="domain" description="Metalloenzyme" evidence="14">
    <location>
        <begin position="6"/>
        <end position="504"/>
    </location>
</feature>
<dbReference type="GO" id="GO:0005829">
    <property type="term" value="C:cytosol"/>
    <property type="evidence" value="ECO:0007669"/>
    <property type="project" value="TreeGrafter"/>
</dbReference>
<evidence type="ECO:0000256" key="1">
    <source>
        <dbReference type="ARBA" id="ARBA00000370"/>
    </source>
</evidence>
<name>A0A4R5Q7L8_9PROT</name>
<evidence type="ECO:0000313" key="16">
    <source>
        <dbReference type="EMBL" id="TDH58900.1"/>
    </source>
</evidence>
<evidence type="ECO:0000256" key="11">
    <source>
        <dbReference type="PIRSR" id="PIRSR001492-1"/>
    </source>
</evidence>
<feature type="binding site" evidence="9 12">
    <location>
        <position position="124"/>
    </location>
    <ligand>
        <name>substrate</name>
    </ligand>
</feature>
<feature type="binding site" evidence="9 13">
    <location>
        <position position="449"/>
    </location>
    <ligand>
        <name>Mn(2+)</name>
        <dbReference type="ChEBI" id="CHEBI:29035"/>
        <label>2</label>
    </ligand>
</feature>
<sequence length="516" mass="54195">MPQPRPVMLVILDGWGWREDPADNAVRQARTPNFNALWEAGPRAFLHTSGHEVGLPDGQMGNSEVGHLNLGAGRVVMQDLPRIDSAVADGSIGALPALADLVGKLRASGGTCHLMGLLSPGGVHSHQKHAAALAKAVAAQGVPVALHLFTDGRDTPPRAAPDYLRTLLADLGPAGGAGAQAAAGIRIATVCGRYYAMDRDNRWERVSQAYDVMVSARGAQAADPVAAVEAAHAKDITDEFVPATVIGGYQGMRDGDGILCFNFRADRVREILGALLDPGFRGFERTRVVRFAGAAGLTQYSIDLDAFLGTLFPPNQLKDILGEVVARAGRTQLRMAETEKYPHVTYFLNGGEERPYEGEDRIMVPSPKVATYDLQPEMSAPELTDKAVAAIESGKYDLIVLNFANPDMVGHTGVLAAAVKAVETVDAGLGRIAAAVRAQGGALLVTADHGNCELMRDPVTGGPHTAHTTNPVPVFLMGGPAGAVLHEGKLADVAPTLLKLMGLPQPAAMTGKALVA</sequence>
<dbReference type="Pfam" id="PF06415">
    <property type="entry name" value="iPGM_N"/>
    <property type="match status" value="1"/>
</dbReference>
<dbReference type="HAMAP" id="MF_01038">
    <property type="entry name" value="GpmI"/>
    <property type="match status" value="1"/>
</dbReference>
<gene>
    <name evidence="9" type="primary">gpmI</name>
    <name evidence="16" type="ORF">E2C06_30070</name>
</gene>
<comment type="catalytic activity">
    <reaction evidence="1 9">
        <text>(2R)-2-phosphoglycerate = (2R)-3-phosphoglycerate</text>
        <dbReference type="Rhea" id="RHEA:15901"/>
        <dbReference type="ChEBI" id="CHEBI:58272"/>
        <dbReference type="ChEBI" id="CHEBI:58289"/>
        <dbReference type="EC" id="5.4.2.12"/>
    </reaction>
</comment>
<reference evidence="16 17" key="1">
    <citation type="journal article" date="2016" name="J. Microbiol.">
        <title>Dankookia rubra gen. nov., sp. nov., an alphaproteobacterium isolated from sediment of a shallow stream.</title>
        <authorList>
            <person name="Kim W.H."/>
            <person name="Kim D.H."/>
            <person name="Kang K."/>
            <person name="Ahn T.Y."/>
        </authorList>
    </citation>
    <scope>NUCLEOTIDE SEQUENCE [LARGE SCALE GENOMIC DNA]</scope>
    <source>
        <strain evidence="16 17">JCM30602</strain>
    </source>
</reference>
<dbReference type="InterPro" id="IPR005995">
    <property type="entry name" value="Pgm_bpd_ind"/>
</dbReference>
<comment type="similarity">
    <text evidence="4 9">Belongs to the BPG-independent phosphoglycerate mutase family.</text>
</comment>
<dbReference type="OrthoDB" id="9800863at2"/>
<keyword evidence="7 9" id="KW-0464">Manganese</keyword>
<comment type="cofactor">
    <cofactor evidence="9">
        <name>Mn(2+)</name>
        <dbReference type="ChEBI" id="CHEBI:29035"/>
    </cofactor>
    <text evidence="9">Binds 2 manganese ions per subunit.</text>
</comment>
<evidence type="ECO:0000256" key="10">
    <source>
        <dbReference type="NCBIfam" id="TIGR01307"/>
    </source>
</evidence>
<dbReference type="EMBL" id="SMSJ01000090">
    <property type="protein sequence ID" value="TDH58900.1"/>
    <property type="molecule type" value="Genomic_DNA"/>
</dbReference>
<dbReference type="SUPFAM" id="SSF53649">
    <property type="entry name" value="Alkaline phosphatase-like"/>
    <property type="match status" value="1"/>
</dbReference>
<evidence type="ECO:0000256" key="2">
    <source>
        <dbReference type="ARBA" id="ARBA00002315"/>
    </source>
</evidence>
<comment type="caution">
    <text evidence="16">The sequence shown here is derived from an EMBL/GenBank/DDBJ whole genome shotgun (WGS) entry which is preliminary data.</text>
</comment>
<feature type="binding site" evidence="9 13">
    <location>
        <position position="407"/>
    </location>
    <ligand>
        <name>Mn(2+)</name>
        <dbReference type="ChEBI" id="CHEBI:29035"/>
        <label>1</label>
    </ligand>
</feature>
<proteinExistence type="inferred from homology"/>
<evidence type="ECO:0000256" key="13">
    <source>
        <dbReference type="PIRSR" id="PIRSR001492-3"/>
    </source>
</evidence>
<dbReference type="RefSeq" id="WP_133292268.1">
    <property type="nucleotide sequence ID" value="NZ_SMSJ01000090.1"/>
</dbReference>
<dbReference type="Pfam" id="PF01676">
    <property type="entry name" value="Metalloenzyme"/>
    <property type="match status" value="1"/>
</dbReference>
<feature type="active site" description="Phosphoserine intermediate" evidence="9 11">
    <location>
        <position position="63"/>
    </location>
</feature>
<evidence type="ECO:0000256" key="8">
    <source>
        <dbReference type="ARBA" id="ARBA00023235"/>
    </source>
</evidence>
<dbReference type="GO" id="GO:0006096">
    <property type="term" value="P:glycolytic process"/>
    <property type="evidence" value="ECO:0007669"/>
    <property type="project" value="UniProtKB-UniRule"/>
</dbReference>
<dbReference type="GO" id="GO:0006007">
    <property type="term" value="P:glucose catabolic process"/>
    <property type="evidence" value="ECO:0007669"/>
    <property type="project" value="InterPro"/>
</dbReference>
<dbReference type="InterPro" id="IPR011258">
    <property type="entry name" value="BPG-indep_PGM_N"/>
</dbReference>
<evidence type="ECO:0000313" key="17">
    <source>
        <dbReference type="Proteomes" id="UP000295096"/>
    </source>
</evidence>
<dbReference type="NCBIfam" id="TIGR01307">
    <property type="entry name" value="pgm_bpd_ind"/>
    <property type="match status" value="1"/>
</dbReference>
<keyword evidence="8 9" id="KW-0413">Isomerase</keyword>
<dbReference type="PANTHER" id="PTHR31637:SF0">
    <property type="entry name" value="2,3-BISPHOSPHOGLYCERATE-INDEPENDENT PHOSPHOGLYCERATE MUTASE"/>
    <property type="match status" value="1"/>
</dbReference>
<organism evidence="16 17">
    <name type="scientific">Dankookia rubra</name>
    <dbReference type="NCBI Taxonomy" id="1442381"/>
    <lineage>
        <taxon>Bacteria</taxon>
        <taxon>Pseudomonadati</taxon>
        <taxon>Pseudomonadota</taxon>
        <taxon>Alphaproteobacteria</taxon>
        <taxon>Acetobacterales</taxon>
        <taxon>Roseomonadaceae</taxon>
        <taxon>Dankookia</taxon>
    </lineage>
</organism>
<evidence type="ECO:0000256" key="7">
    <source>
        <dbReference type="ARBA" id="ARBA00023211"/>
    </source>
</evidence>
<keyword evidence="17" id="KW-1185">Reference proteome</keyword>
<feature type="binding site" evidence="9 12">
    <location>
        <position position="199"/>
    </location>
    <ligand>
        <name>substrate</name>
    </ligand>
</feature>
<comment type="subunit">
    <text evidence="9">Monomer.</text>
</comment>
<dbReference type="GO" id="GO:0004619">
    <property type="term" value="F:phosphoglycerate mutase activity"/>
    <property type="evidence" value="ECO:0007669"/>
    <property type="project" value="UniProtKB-UniRule"/>
</dbReference>
<dbReference type="CDD" id="cd16010">
    <property type="entry name" value="iPGM"/>
    <property type="match status" value="1"/>
</dbReference>
<dbReference type="Gene3D" id="3.40.1450.10">
    <property type="entry name" value="BPG-independent phosphoglycerate mutase, domain B"/>
    <property type="match status" value="1"/>
</dbReference>
<evidence type="ECO:0000256" key="5">
    <source>
        <dbReference type="ARBA" id="ARBA00022723"/>
    </source>
</evidence>